<feature type="domain" description="Cobalamin biosynthesis protein CobT VWA" evidence="2">
    <location>
        <begin position="486"/>
        <end position="613"/>
    </location>
</feature>
<dbReference type="InterPro" id="IPR036465">
    <property type="entry name" value="vWFA_dom_sf"/>
</dbReference>
<gene>
    <name evidence="3" type="primary">80</name>
    <name evidence="3" type="ORF">SEA_KATYUSHA_80</name>
</gene>
<evidence type="ECO:0000313" key="3">
    <source>
        <dbReference type="EMBL" id="AMS03473.1"/>
    </source>
</evidence>
<proteinExistence type="predicted"/>
<evidence type="ECO:0000256" key="1">
    <source>
        <dbReference type="SAM" id="MobiDB-lite"/>
    </source>
</evidence>
<dbReference type="EMBL" id="KU963258">
    <property type="protein sequence ID" value="AMS03473.1"/>
    <property type="molecule type" value="Genomic_DNA"/>
</dbReference>
<dbReference type="Proteomes" id="UP000223856">
    <property type="component" value="Segment"/>
</dbReference>
<name>A0A142KBJ0_9CAUD</name>
<dbReference type="RefSeq" id="YP_009603355.1">
    <property type="nucleotide sequence ID" value="NC_041950.1"/>
</dbReference>
<reference evidence="3 4" key="1">
    <citation type="submission" date="2016-03" db="EMBL/GenBank/DDBJ databases">
        <authorList>
            <person name="Green D.E."/>
            <person name="Kennedy B.V."/>
            <person name="Kocak B.Z."/>
            <person name="Moretti M.L."/>
            <person name="Onelangsy F.L."/>
            <person name="Mezghani N.A."/>
            <person name="Thompson P.K."/>
            <person name="Ulbrich M.C."/>
            <person name="Furbee E.C."/>
            <person name="Grubb S.R."/>
            <person name="Warner M.H."/>
            <person name="Montgomery M.T."/>
            <person name="Garlena R.A."/>
            <person name="Russell D.A."/>
            <person name="Pope W.H."/>
            <person name="Jacobs-Sera D."/>
            <person name="Hendrix R.W."/>
            <person name="Hatfull G.F."/>
        </authorList>
    </citation>
    <scope>NUCLEOTIDE SEQUENCE [LARGE SCALE GENOMIC DNA]</scope>
</reference>
<keyword evidence="4" id="KW-1185">Reference proteome</keyword>
<dbReference type="GeneID" id="40079234"/>
<feature type="compositionally biased region" description="Acidic residues" evidence="1">
    <location>
        <begin position="332"/>
        <end position="354"/>
    </location>
</feature>
<dbReference type="KEGG" id="vg:40079234"/>
<evidence type="ECO:0000259" key="2">
    <source>
        <dbReference type="Pfam" id="PF11775"/>
    </source>
</evidence>
<feature type="region of interest" description="Disordered" evidence="1">
    <location>
        <begin position="315"/>
        <end position="373"/>
    </location>
</feature>
<organism evidence="3 4">
    <name type="scientific">Gordonia phage Katyusha</name>
    <dbReference type="NCBI Taxonomy" id="1821555"/>
    <lineage>
        <taxon>Viruses</taxon>
        <taxon>Duplodnaviria</taxon>
        <taxon>Heunggongvirae</taxon>
        <taxon>Uroviricota</taxon>
        <taxon>Caudoviricetes</taxon>
        <taxon>Demosthenesvirus</taxon>
        <taxon>Demosthenesvirus katyusha</taxon>
    </lineage>
</organism>
<evidence type="ECO:0000313" key="4">
    <source>
        <dbReference type="Proteomes" id="UP000223856"/>
    </source>
</evidence>
<protein>
    <submittedName>
        <fullName evidence="3">CobT-like cobalamin biosynthesis protein</fullName>
    </submittedName>
</protein>
<sequence>MPRTSFVPAKYSRYDRAIGNLRSMLPQLQVYARDMTGNKKLKLAVGSQSQTDGDTIWLRPPMSLAYTKRHRPTLCRVYDALGTSLCPSCADRQFIMATLQHEIGHCMMGSFEKLENQRTANAVATMRTFLTWDFYVRLHEGLSEIGTYDTSLKFVSLARHPWLQAFTLMGEDIRCNKKMFDEFPEMEDEFRARGDRIINEGIEGNDGGLTLYSDLDKDKQISLIFLVKATGVEYEYHFDPEVVELVDSPKGEMILDKFLNARDVYDTMVAAACALKFANDNDLCLFDADADDNELDELLKELMKFLAQFIGHGAGGANDTPQRQTGKAQAGGEDEGEAPAGGDDDDDDEEDEDAWGAGGNHHGKAAPADAKTEEELTKVIESLALLGSVPINVAQPLIIREGDSKDEMWTESGYYGSYVTNKQNFKVPESIVGASVNQARIAFGFNARVEKHRNQRSGRVHGKSLAKRVPFGDDRIFATKVRPDARSYHVVIGMDSSGSTAGRTYENIKMAVLGMADVCSRVNVSFEIWGHTTYDLDGDDYEYWSEARMGAAFYEIKAADEPWSTAQKDRLRRATAVSGNLDGHSLRFYRSRADKAKATEKIIMYYTDGAMPASNYNEELDILKDELELCKRQRYTVLGVGAGTDSPTKHGLETVRVDGPSDYRTVVEHLGKRLR</sequence>
<dbReference type="InterPro" id="IPR025861">
    <property type="entry name" value="CobT_VWA_dom"/>
</dbReference>
<dbReference type="Pfam" id="PF11775">
    <property type="entry name" value="CobT_C"/>
    <property type="match status" value="1"/>
</dbReference>
<dbReference type="SUPFAM" id="SSF53300">
    <property type="entry name" value="vWA-like"/>
    <property type="match status" value="1"/>
</dbReference>
<accession>A0A142KBJ0</accession>